<gene>
    <name evidence="2" type="ORF">QOZ99_004217</name>
</gene>
<evidence type="ECO:0000313" key="3">
    <source>
        <dbReference type="Proteomes" id="UP001235094"/>
    </source>
</evidence>
<accession>A0ABU0LXH2</accession>
<dbReference type="Pfam" id="PF13602">
    <property type="entry name" value="ADH_zinc_N_2"/>
    <property type="match status" value="1"/>
</dbReference>
<dbReference type="InterPro" id="IPR011032">
    <property type="entry name" value="GroES-like_sf"/>
</dbReference>
<organism evidence="2 3">
    <name type="scientific">Ancylobacter amanitiformis</name>
    <dbReference type="NCBI Taxonomy" id="217069"/>
    <lineage>
        <taxon>Bacteria</taxon>
        <taxon>Pseudomonadati</taxon>
        <taxon>Pseudomonadota</taxon>
        <taxon>Alphaproteobacteria</taxon>
        <taxon>Hyphomicrobiales</taxon>
        <taxon>Xanthobacteraceae</taxon>
        <taxon>Ancylobacter</taxon>
    </lineage>
</organism>
<sequence>MQAIQATQFGDPSVLAVVELPDPMPGPGQIAIDVTHAAVGLIDILFRQGQFKDVPGMAQPPFVPGLEVAGTVRALGDGVTGFAIGEKIVSMSAGAGTGGYASIYIAPVHGVLSIENSGIDPALAVSVIPNAAMAHVALTLVAHLAEGESVLVHGALGGFSSAFPGIARQLGASRVVGTVRSSKIEAAANTKLPYDRIVDSAELPGVLDGEKFDVIIDPVGGTVRSQSFALMKPGSRLIVAGNASGDWAHGMKTNDLWLGSTTVAGFNAGALLPSHPQALRRGLEAALKAAASGLCDIEVDVLPFSAAVTAHERMENRDLNGRIVLAPQL</sequence>
<dbReference type="InterPro" id="IPR020843">
    <property type="entry name" value="ER"/>
</dbReference>
<dbReference type="SUPFAM" id="SSF51735">
    <property type="entry name" value="NAD(P)-binding Rossmann-fold domains"/>
    <property type="match status" value="1"/>
</dbReference>
<dbReference type="Pfam" id="PF08240">
    <property type="entry name" value="ADH_N"/>
    <property type="match status" value="1"/>
</dbReference>
<keyword evidence="2" id="KW-0560">Oxidoreductase</keyword>
<evidence type="ECO:0000259" key="1">
    <source>
        <dbReference type="SMART" id="SM00829"/>
    </source>
</evidence>
<dbReference type="GO" id="GO:0003960">
    <property type="term" value="F:quinone reductase (NADPH) activity"/>
    <property type="evidence" value="ECO:0007669"/>
    <property type="project" value="UniProtKB-EC"/>
</dbReference>
<dbReference type="Gene3D" id="3.40.50.720">
    <property type="entry name" value="NAD(P)-binding Rossmann-like Domain"/>
    <property type="match status" value="1"/>
</dbReference>
<dbReference type="SMART" id="SM00829">
    <property type="entry name" value="PKS_ER"/>
    <property type="match status" value="1"/>
</dbReference>
<dbReference type="InterPro" id="IPR036291">
    <property type="entry name" value="NAD(P)-bd_dom_sf"/>
</dbReference>
<feature type="domain" description="Enoyl reductase (ER)" evidence="1">
    <location>
        <begin position="10"/>
        <end position="325"/>
    </location>
</feature>
<keyword evidence="3" id="KW-1185">Reference proteome</keyword>
<dbReference type="InterPro" id="IPR051397">
    <property type="entry name" value="Zn-ADH-like_protein"/>
</dbReference>
<dbReference type="EC" id="1.6.5.5" evidence="2"/>
<dbReference type="PANTHER" id="PTHR43677:SF4">
    <property type="entry name" value="QUINONE OXIDOREDUCTASE-LIKE PROTEIN 2"/>
    <property type="match status" value="1"/>
</dbReference>
<dbReference type="RefSeq" id="WP_306891931.1">
    <property type="nucleotide sequence ID" value="NZ_JAUSVR010000026.1"/>
</dbReference>
<dbReference type="SUPFAM" id="SSF50129">
    <property type="entry name" value="GroES-like"/>
    <property type="match status" value="1"/>
</dbReference>
<dbReference type="Gene3D" id="3.90.180.10">
    <property type="entry name" value="Medium-chain alcohol dehydrogenases, catalytic domain"/>
    <property type="match status" value="1"/>
</dbReference>
<protein>
    <submittedName>
        <fullName evidence="2">NADPH2:quinone reductase</fullName>
        <ecNumber evidence="2">1.6.5.5</ecNumber>
    </submittedName>
</protein>
<reference evidence="2 3" key="1">
    <citation type="submission" date="2023-07" db="EMBL/GenBank/DDBJ databases">
        <title>Genomic Encyclopedia of Type Strains, Phase IV (KMG-IV): sequencing the most valuable type-strain genomes for metagenomic binning, comparative biology and taxonomic classification.</title>
        <authorList>
            <person name="Goeker M."/>
        </authorList>
    </citation>
    <scope>NUCLEOTIDE SEQUENCE [LARGE SCALE GENOMIC DNA]</scope>
    <source>
        <strain evidence="2 3">DSM 15561</strain>
    </source>
</reference>
<dbReference type="EMBL" id="JAUSVR010000026">
    <property type="protein sequence ID" value="MDQ0513298.1"/>
    <property type="molecule type" value="Genomic_DNA"/>
</dbReference>
<comment type="caution">
    <text evidence="2">The sequence shown here is derived from an EMBL/GenBank/DDBJ whole genome shotgun (WGS) entry which is preliminary data.</text>
</comment>
<dbReference type="PANTHER" id="PTHR43677">
    <property type="entry name" value="SHORT-CHAIN DEHYDROGENASE/REDUCTASE"/>
    <property type="match status" value="1"/>
</dbReference>
<dbReference type="InterPro" id="IPR013154">
    <property type="entry name" value="ADH-like_N"/>
</dbReference>
<name>A0ABU0LXH2_9HYPH</name>
<dbReference type="Proteomes" id="UP001235094">
    <property type="component" value="Unassembled WGS sequence"/>
</dbReference>
<proteinExistence type="predicted"/>
<evidence type="ECO:0000313" key="2">
    <source>
        <dbReference type="EMBL" id="MDQ0513298.1"/>
    </source>
</evidence>